<dbReference type="AlphaFoldDB" id="A0A9X2KNS8"/>
<evidence type="ECO:0000313" key="2">
    <source>
        <dbReference type="Proteomes" id="UP001139451"/>
    </source>
</evidence>
<accession>A0A9X2KNS8</accession>
<protein>
    <submittedName>
        <fullName evidence="1">Uncharacterized protein</fullName>
    </submittedName>
</protein>
<dbReference type="EMBL" id="JAMLDX010000033">
    <property type="protein sequence ID" value="MCP3733137.1"/>
    <property type="molecule type" value="Genomic_DNA"/>
</dbReference>
<dbReference type="Proteomes" id="UP001139451">
    <property type="component" value="Unassembled WGS sequence"/>
</dbReference>
<dbReference type="RefSeq" id="WP_254297264.1">
    <property type="nucleotide sequence ID" value="NZ_JAMLDX010000033.1"/>
</dbReference>
<name>A0A9X2KNS8_9SPHN</name>
<evidence type="ECO:0000313" key="1">
    <source>
        <dbReference type="EMBL" id="MCP3733137.1"/>
    </source>
</evidence>
<organism evidence="1 2">
    <name type="scientific">Sphingomonas tagetis</name>
    <dbReference type="NCBI Taxonomy" id="2949092"/>
    <lineage>
        <taxon>Bacteria</taxon>
        <taxon>Pseudomonadati</taxon>
        <taxon>Pseudomonadota</taxon>
        <taxon>Alphaproteobacteria</taxon>
        <taxon>Sphingomonadales</taxon>
        <taxon>Sphingomonadaceae</taxon>
        <taxon>Sphingomonas</taxon>
    </lineage>
</organism>
<keyword evidence="2" id="KW-1185">Reference proteome</keyword>
<gene>
    <name evidence="1" type="ORF">M9978_22285</name>
</gene>
<proteinExistence type="predicted"/>
<comment type="caution">
    <text evidence="1">The sequence shown here is derived from an EMBL/GenBank/DDBJ whole genome shotgun (WGS) entry which is preliminary data.</text>
</comment>
<sequence length="161" mass="17521">MPAFAWFQFLSFTLARSAENSYDARFPREMSDMEGPVPSDRVKVDSPFPANGVDLAPPGYTFTAVKNKALALFEDGRLPRVTLVTASPGYGKTVLLAEVFRLRTASGLPTFGSELALPQSVGRPFSMLSSNTSVSMARAQPIFLTFAVFLSRAGELPKFCE</sequence>
<reference evidence="1" key="1">
    <citation type="submission" date="2022-05" db="EMBL/GenBank/DDBJ databases">
        <title>Sphingomonas sp. strain MG17 Genome sequencing and assembly.</title>
        <authorList>
            <person name="Kim I."/>
        </authorList>
    </citation>
    <scope>NUCLEOTIDE SEQUENCE</scope>
    <source>
        <strain evidence="1">MG17</strain>
    </source>
</reference>